<evidence type="ECO:0000313" key="7">
    <source>
        <dbReference type="Proteomes" id="UP001549366"/>
    </source>
</evidence>
<reference evidence="6 7" key="1">
    <citation type="submission" date="2024-06" db="EMBL/GenBank/DDBJ databases">
        <title>Genomic Encyclopedia of Type Strains, Phase V (KMG-V): Genome sequencing to study the core and pangenomes of soil and plant-associated prokaryotes.</title>
        <authorList>
            <person name="Whitman W."/>
        </authorList>
    </citation>
    <scope>NUCLEOTIDE SEQUENCE [LARGE SCALE GENOMIC DNA]</scope>
    <source>
        <strain evidence="6 7">NE40</strain>
    </source>
</reference>
<dbReference type="Proteomes" id="UP001549366">
    <property type="component" value="Unassembled WGS sequence"/>
</dbReference>
<evidence type="ECO:0000256" key="4">
    <source>
        <dbReference type="ARBA" id="ARBA00023163"/>
    </source>
</evidence>
<keyword evidence="7" id="KW-1185">Reference proteome</keyword>
<comment type="caution">
    <text evidence="6">The sequence shown here is derived from an EMBL/GenBank/DDBJ whole genome shotgun (WGS) entry which is preliminary data.</text>
</comment>
<dbReference type="InterPro" id="IPR036388">
    <property type="entry name" value="WH-like_DNA-bd_sf"/>
</dbReference>
<keyword evidence="3 6" id="KW-0238">DNA-binding</keyword>
<dbReference type="InterPro" id="IPR036390">
    <property type="entry name" value="WH_DNA-bd_sf"/>
</dbReference>
<dbReference type="SUPFAM" id="SSF46785">
    <property type="entry name" value="Winged helix' DNA-binding domain"/>
    <property type="match status" value="1"/>
</dbReference>
<dbReference type="InterPro" id="IPR005119">
    <property type="entry name" value="LysR_subst-bd"/>
</dbReference>
<evidence type="ECO:0000256" key="1">
    <source>
        <dbReference type="ARBA" id="ARBA00009437"/>
    </source>
</evidence>
<evidence type="ECO:0000259" key="5">
    <source>
        <dbReference type="PROSITE" id="PS50931"/>
    </source>
</evidence>
<dbReference type="SUPFAM" id="SSF53850">
    <property type="entry name" value="Periplasmic binding protein-like II"/>
    <property type="match status" value="1"/>
</dbReference>
<feature type="domain" description="HTH lysR-type" evidence="5">
    <location>
        <begin position="5"/>
        <end position="62"/>
    </location>
</feature>
<protein>
    <submittedName>
        <fullName evidence="6">DNA-binding transcriptional LysR family regulator</fullName>
    </submittedName>
</protein>
<keyword evidence="4" id="KW-0804">Transcription</keyword>
<dbReference type="EMBL" id="JBEWTB010000002">
    <property type="protein sequence ID" value="MET4755786.1"/>
    <property type="molecule type" value="Genomic_DNA"/>
</dbReference>
<organism evidence="6 7">
    <name type="scientific">Endozoicomonas lisbonensis</name>
    <dbReference type="NCBI Taxonomy" id="3120522"/>
    <lineage>
        <taxon>Bacteria</taxon>
        <taxon>Pseudomonadati</taxon>
        <taxon>Pseudomonadota</taxon>
        <taxon>Gammaproteobacteria</taxon>
        <taxon>Oceanospirillales</taxon>
        <taxon>Endozoicomonadaceae</taxon>
        <taxon>Endozoicomonas</taxon>
    </lineage>
</organism>
<name>A0ABV2SDD7_9GAMM</name>
<dbReference type="Pfam" id="PF03466">
    <property type="entry name" value="LysR_substrate"/>
    <property type="match status" value="1"/>
</dbReference>
<dbReference type="PANTHER" id="PTHR30427">
    <property type="entry name" value="TRANSCRIPTIONAL ACTIVATOR PROTEIN LYSR"/>
    <property type="match status" value="1"/>
</dbReference>
<dbReference type="InterPro" id="IPR000847">
    <property type="entry name" value="LysR_HTH_N"/>
</dbReference>
<evidence type="ECO:0000256" key="2">
    <source>
        <dbReference type="ARBA" id="ARBA00023015"/>
    </source>
</evidence>
<proteinExistence type="inferred from homology"/>
<comment type="similarity">
    <text evidence="1">Belongs to the LysR transcriptional regulatory family.</text>
</comment>
<accession>A0ABV2SDD7</accession>
<sequence>MNLNFNLKSLQIFSSVMEQGTLSKAAEMHFLSESAASRQIATLENQIGFKLFSREKRQLIPTSQGQAFHKEAQRIIYGLQELPDILDTIKRDCSPQLRIITVPRLIRQIVSPAVARSCTQNPALKINVDVQPMRYLQRWVAGFQFHLGLGRLPAQHPDIVTRSFCSLPAVAVLPAGHPLARRSELTLGDLYGEKLVCTYLKQTLLGRNIASIYQQQGMQPEPTVEVASSFHACSIVASGFGFTIADPLAAHDMGNDVVQVPVKTEFRYDFAFFEPVQTRNDPMVAQFKQRVKEVSAEYTQRCGFNLQPLTSSKSNSLPADQYDS</sequence>
<evidence type="ECO:0000313" key="6">
    <source>
        <dbReference type="EMBL" id="MET4755786.1"/>
    </source>
</evidence>
<dbReference type="RefSeq" id="WP_354016279.1">
    <property type="nucleotide sequence ID" value="NZ_JBEWTB010000002.1"/>
</dbReference>
<dbReference type="GO" id="GO:0003677">
    <property type="term" value="F:DNA binding"/>
    <property type="evidence" value="ECO:0007669"/>
    <property type="project" value="UniProtKB-KW"/>
</dbReference>
<dbReference type="PANTHER" id="PTHR30427:SF1">
    <property type="entry name" value="TRANSCRIPTIONAL ACTIVATOR PROTEIN LYSR"/>
    <property type="match status" value="1"/>
</dbReference>
<keyword evidence="2" id="KW-0805">Transcription regulation</keyword>
<dbReference type="Gene3D" id="3.40.190.290">
    <property type="match status" value="1"/>
</dbReference>
<dbReference type="PROSITE" id="PS50931">
    <property type="entry name" value="HTH_LYSR"/>
    <property type="match status" value="1"/>
</dbReference>
<evidence type="ECO:0000256" key="3">
    <source>
        <dbReference type="ARBA" id="ARBA00023125"/>
    </source>
</evidence>
<dbReference type="Pfam" id="PF00126">
    <property type="entry name" value="HTH_1"/>
    <property type="match status" value="1"/>
</dbReference>
<gene>
    <name evidence="6" type="ORF">V5J35_000978</name>
</gene>
<dbReference type="Gene3D" id="1.10.10.10">
    <property type="entry name" value="Winged helix-like DNA-binding domain superfamily/Winged helix DNA-binding domain"/>
    <property type="match status" value="1"/>
</dbReference>